<reference evidence="1" key="1">
    <citation type="journal article" date="2022" name="Int. J. Mol. Sci.">
        <title>Draft Genome of Tanacetum Coccineum: Genomic Comparison of Closely Related Tanacetum-Family Plants.</title>
        <authorList>
            <person name="Yamashiro T."/>
            <person name="Shiraishi A."/>
            <person name="Nakayama K."/>
            <person name="Satake H."/>
        </authorList>
    </citation>
    <scope>NUCLEOTIDE SEQUENCE</scope>
</reference>
<organism evidence="1 2">
    <name type="scientific">Tanacetum coccineum</name>
    <dbReference type="NCBI Taxonomy" id="301880"/>
    <lineage>
        <taxon>Eukaryota</taxon>
        <taxon>Viridiplantae</taxon>
        <taxon>Streptophyta</taxon>
        <taxon>Embryophyta</taxon>
        <taxon>Tracheophyta</taxon>
        <taxon>Spermatophyta</taxon>
        <taxon>Magnoliopsida</taxon>
        <taxon>eudicotyledons</taxon>
        <taxon>Gunneridae</taxon>
        <taxon>Pentapetalae</taxon>
        <taxon>asterids</taxon>
        <taxon>campanulids</taxon>
        <taxon>Asterales</taxon>
        <taxon>Asteraceae</taxon>
        <taxon>Asteroideae</taxon>
        <taxon>Anthemideae</taxon>
        <taxon>Anthemidinae</taxon>
        <taxon>Tanacetum</taxon>
    </lineage>
</organism>
<accession>A0ABQ5DZG5</accession>
<evidence type="ECO:0000313" key="1">
    <source>
        <dbReference type="EMBL" id="GJT42249.1"/>
    </source>
</evidence>
<gene>
    <name evidence="1" type="ORF">Tco_0950964</name>
</gene>
<reference evidence="1" key="2">
    <citation type="submission" date="2022-01" db="EMBL/GenBank/DDBJ databases">
        <authorList>
            <person name="Yamashiro T."/>
            <person name="Shiraishi A."/>
            <person name="Satake H."/>
            <person name="Nakayama K."/>
        </authorList>
    </citation>
    <scope>NUCLEOTIDE SEQUENCE</scope>
</reference>
<sequence length="69" mass="8226">MAERIEAIQAEVKQKLESSNAKYKVQSDKHRRMKTFFYWRSSYGSLKKKEISCRDVQQAQDAKNRPVQF</sequence>
<name>A0ABQ5DZG5_9ASTR</name>
<comment type="caution">
    <text evidence="1">The sequence shown here is derived from an EMBL/GenBank/DDBJ whole genome shotgun (WGS) entry which is preliminary data.</text>
</comment>
<dbReference type="Proteomes" id="UP001151760">
    <property type="component" value="Unassembled WGS sequence"/>
</dbReference>
<evidence type="ECO:0000313" key="2">
    <source>
        <dbReference type="Proteomes" id="UP001151760"/>
    </source>
</evidence>
<proteinExistence type="predicted"/>
<keyword evidence="2" id="KW-1185">Reference proteome</keyword>
<dbReference type="EMBL" id="BQNB010015629">
    <property type="protein sequence ID" value="GJT42249.1"/>
    <property type="molecule type" value="Genomic_DNA"/>
</dbReference>
<protein>
    <submittedName>
        <fullName evidence="1">Uncharacterized protein</fullName>
    </submittedName>
</protein>